<dbReference type="EMBL" id="JARXVE010000016">
    <property type="protein sequence ID" value="MDH6199227.1"/>
    <property type="molecule type" value="Genomic_DNA"/>
</dbReference>
<evidence type="ECO:0000313" key="2">
    <source>
        <dbReference type="Proteomes" id="UP001160130"/>
    </source>
</evidence>
<reference evidence="1 2" key="1">
    <citation type="submission" date="2023-04" db="EMBL/GenBank/DDBJ databases">
        <title>Forest soil microbial communities from Buena Vista Peninsula, Colon Province, Panama.</title>
        <authorList>
            <person name="Bouskill N."/>
        </authorList>
    </citation>
    <scope>NUCLEOTIDE SEQUENCE [LARGE SCALE GENOMIC DNA]</scope>
    <source>
        <strain evidence="1 2">AC80</strain>
    </source>
</reference>
<sequence>MNDEKTAFERFDEGEISYGTYKVLAADEEYERSHGDD</sequence>
<keyword evidence="2" id="KW-1185">Reference proteome</keyword>
<proteinExistence type="predicted"/>
<protein>
    <submittedName>
        <fullName evidence="1">Uncharacterized protein</fullName>
    </submittedName>
</protein>
<name>A0ABT6L8E7_9MYCO</name>
<organism evidence="1 2">
    <name type="scientific">Mycolicibacterium frederiksbergense</name>
    <dbReference type="NCBI Taxonomy" id="117567"/>
    <lineage>
        <taxon>Bacteria</taxon>
        <taxon>Bacillati</taxon>
        <taxon>Actinomycetota</taxon>
        <taxon>Actinomycetes</taxon>
        <taxon>Mycobacteriales</taxon>
        <taxon>Mycobacteriaceae</taxon>
        <taxon>Mycolicibacterium</taxon>
    </lineage>
</organism>
<gene>
    <name evidence="1" type="ORF">M2272_005895</name>
</gene>
<dbReference type="Proteomes" id="UP001160130">
    <property type="component" value="Unassembled WGS sequence"/>
</dbReference>
<accession>A0ABT6L8E7</accession>
<comment type="caution">
    <text evidence="1">The sequence shown here is derived from an EMBL/GenBank/DDBJ whole genome shotgun (WGS) entry which is preliminary data.</text>
</comment>
<evidence type="ECO:0000313" key="1">
    <source>
        <dbReference type="EMBL" id="MDH6199227.1"/>
    </source>
</evidence>